<feature type="transmembrane region" description="Helical" evidence="5">
    <location>
        <begin position="62"/>
        <end position="80"/>
    </location>
</feature>
<dbReference type="GO" id="GO:0016020">
    <property type="term" value="C:membrane"/>
    <property type="evidence" value="ECO:0007669"/>
    <property type="project" value="UniProtKB-SubCell"/>
</dbReference>
<evidence type="ECO:0000256" key="3">
    <source>
        <dbReference type="ARBA" id="ARBA00022989"/>
    </source>
</evidence>
<evidence type="ECO:0000256" key="1">
    <source>
        <dbReference type="ARBA" id="ARBA00004167"/>
    </source>
</evidence>
<proteinExistence type="predicted"/>
<protein>
    <recommendedName>
        <fullName evidence="8">HlyD family efflux transporter periplasmic adaptor subunit</fullName>
    </recommendedName>
</protein>
<dbReference type="AlphaFoldDB" id="E2N7G5"/>
<dbReference type="InterPro" id="IPR050739">
    <property type="entry name" value="MFP"/>
</dbReference>
<evidence type="ECO:0000256" key="4">
    <source>
        <dbReference type="ARBA" id="ARBA00023136"/>
    </source>
</evidence>
<evidence type="ECO:0000313" key="6">
    <source>
        <dbReference type="EMBL" id="EEF92140.1"/>
    </source>
</evidence>
<sequence>MKNSRTRYTQTTHQLEEELLYFDKKSIRIRCVMSEDTNNIELRSEEVQEILGEVPVWILRRGITLTAIIVVVILLGSAFFKYPDVITSSVVLTSTNPAISIVAKSSGRIQHLYINDNQYIDKGSYLAVIENSAKPHDVLHLKKYLLSINSLDTINLLPNKGLEVGNLQALYSSFYLTLSEYIRFKREQYYFLKIKWVQEKIEQYKVSYQDILRQKILVEEQFEIGQKQYRRDSTLFVQKLLSEENLENSYNNYLQRKLTLENIYATLNNMQLQTLQMCESLSDMEFQYSEKKNNLETQVNNYITQLITEIQNWELSYVIIAPISGQITFTQYWSINQNIASGEPIFNIVPEEKGLLMGKALLPAERSGKVKIGQTVNVSFDNFPNNEFGIVKGVIKNISLVPSEIEKKKIYIVEILLPKGLITSYNKELPYLLEMEGKAEIITDDLSLLERFLLPIKKVLKENL</sequence>
<dbReference type="Gene3D" id="2.40.30.170">
    <property type="match status" value="1"/>
</dbReference>
<accession>E2N7G5</accession>
<evidence type="ECO:0000256" key="2">
    <source>
        <dbReference type="ARBA" id="ARBA00022692"/>
    </source>
</evidence>
<dbReference type="HOGENOM" id="CLU_050642_0_0_10"/>
<dbReference type="EMBL" id="ACCH01000015">
    <property type="protein sequence ID" value="EEF92140.1"/>
    <property type="molecule type" value="Genomic_DNA"/>
</dbReference>
<evidence type="ECO:0000256" key="5">
    <source>
        <dbReference type="SAM" id="Phobius"/>
    </source>
</evidence>
<evidence type="ECO:0000313" key="7">
    <source>
        <dbReference type="Proteomes" id="UP000003711"/>
    </source>
</evidence>
<evidence type="ECO:0008006" key="8">
    <source>
        <dbReference type="Google" id="ProtNLM"/>
    </source>
</evidence>
<reference evidence="6 7" key="1">
    <citation type="submission" date="2008-12" db="EMBL/GenBank/DDBJ databases">
        <authorList>
            <person name="Fulton L."/>
            <person name="Clifton S."/>
            <person name="Fulton B."/>
            <person name="Xu J."/>
            <person name="Minx P."/>
            <person name="Pepin K.H."/>
            <person name="Johnson M."/>
            <person name="Bhonagiri V."/>
            <person name="Nash W.E."/>
            <person name="Mardis E.R."/>
            <person name="Wilson R.K."/>
        </authorList>
    </citation>
    <scope>NUCLEOTIDE SEQUENCE [LARGE SCALE GENOMIC DNA]</scope>
    <source>
        <strain evidence="6 7">DSM 14838</strain>
    </source>
</reference>
<keyword evidence="2 5" id="KW-0812">Transmembrane</keyword>
<keyword evidence="4 5" id="KW-0472">Membrane</keyword>
<dbReference type="PRINTS" id="PR01490">
    <property type="entry name" value="RTXTOXIND"/>
</dbReference>
<keyword evidence="3 5" id="KW-1133">Transmembrane helix</keyword>
<organism evidence="6 7">
    <name type="scientific">Bacteroides cellulosilyticus DSM 14838</name>
    <dbReference type="NCBI Taxonomy" id="537012"/>
    <lineage>
        <taxon>Bacteria</taxon>
        <taxon>Pseudomonadati</taxon>
        <taxon>Bacteroidota</taxon>
        <taxon>Bacteroidia</taxon>
        <taxon>Bacteroidales</taxon>
        <taxon>Bacteroidaceae</taxon>
        <taxon>Bacteroides</taxon>
    </lineage>
</organism>
<dbReference type="PANTHER" id="PTHR30386">
    <property type="entry name" value="MEMBRANE FUSION SUBUNIT OF EMRAB-TOLC MULTIDRUG EFFLUX PUMP"/>
    <property type="match status" value="1"/>
</dbReference>
<name>E2N7G5_9BACE</name>
<dbReference type="Proteomes" id="UP000003711">
    <property type="component" value="Unassembled WGS sequence"/>
</dbReference>
<dbReference type="PANTHER" id="PTHR30386:SF26">
    <property type="entry name" value="TRANSPORT PROTEIN COMB"/>
    <property type="match status" value="1"/>
</dbReference>
<gene>
    <name evidence="6" type="ORF">BACCELL_00208</name>
</gene>
<comment type="subcellular location">
    <subcellularLocation>
        <location evidence="1">Membrane</location>
        <topology evidence="1">Single-pass membrane protein</topology>
    </subcellularLocation>
</comment>
<comment type="caution">
    <text evidence="6">The sequence shown here is derived from an EMBL/GenBank/DDBJ whole genome shotgun (WGS) entry which is preliminary data.</text>
</comment>
<reference evidence="6 7" key="2">
    <citation type="submission" date="2009-01" db="EMBL/GenBank/DDBJ databases">
        <title>Draft genome sequence of Bacteroides cellulosilyticus (DSM 14838).</title>
        <authorList>
            <person name="Sudarsanam P."/>
            <person name="Ley R."/>
            <person name="Guruge J."/>
            <person name="Turnbaugh P.J."/>
            <person name="Mahowald M."/>
            <person name="Liep D."/>
            <person name="Gordon J."/>
        </authorList>
    </citation>
    <scope>NUCLEOTIDE SEQUENCE [LARGE SCALE GENOMIC DNA]</scope>
    <source>
        <strain evidence="6 7">DSM 14838</strain>
    </source>
</reference>